<name>A0A916KQ44_9POXV</name>
<accession>A0A916KQ44</accession>
<dbReference type="GeneID" id="15613696"/>
<dbReference type="Proteomes" id="UP000792671">
    <property type="component" value="Genome"/>
</dbReference>
<sequence>MKYYNNILIMIISNIKCKCGCNQYFIIDIDFIDKNNKNLVFNLFYYDKKYNNYILNNIYMLIYYNYKICNNFIKYFKIYNYKCKKYEILKFYKIIWKYSTKKYKFSFVKTYNIYKKQELLCICNCNNNFKINYFLNLTINKSFYRLFFTMLIEYKRNICYNFIKNFKIKHNMNNLLNIYWDEIIWRKNNFN</sequence>
<dbReference type="EMBL" id="HF679134">
    <property type="protein sequence ID" value="CCU56272.1"/>
    <property type="molecule type" value="Genomic_DNA"/>
</dbReference>
<evidence type="ECO:0000313" key="1">
    <source>
        <dbReference type="EMBL" id="CCU56272.1"/>
    </source>
</evidence>
<dbReference type="KEGG" id="vg:15613696"/>
<reference evidence="1 2" key="1">
    <citation type="journal article" date="2013" name="J. Virol.">
        <title>New Insights into the Evolution of Entomopoxvirinae from the Complete Genome Sequences of Four Entomopoxviruses Infecting Adoxophyes honmai, Choristoneura biennis, Choristoneura rosaceana, and Mythimna separata.</title>
        <authorList>
            <person name="Theze J."/>
            <person name="Takatsuka J."/>
            <person name="Li Z."/>
            <person name="Gallais J."/>
            <person name="Doucet D."/>
            <person name="Arif B."/>
            <person name="Nakai M."/>
            <person name="Herniou E.A."/>
        </authorList>
    </citation>
    <scope>NUCLEOTIDE SEQUENCE [LARGE SCALE GENOMIC DNA]</scope>
</reference>
<organism evidence="1 2">
    <name type="scientific">Mythimna separata entomopoxvirus 'L'</name>
    <dbReference type="NCBI Taxonomy" id="1293572"/>
    <lineage>
        <taxon>Viruses</taxon>
        <taxon>Varidnaviria</taxon>
        <taxon>Bamfordvirae</taxon>
        <taxon>Nucleocytoviricota</taxon>
        <taxon>Pokkesviricetes</taxon>
        <taxon>Chitovirales</taxon>
        <taxon>Poxviridae</taxon>
        <taxon>Entomopoxvirinae</taxon>
        <taxon>Betaentomopoxvirus</taxon>
        <taxon>Betaentomopoxvirus mseparata</taxon>
        <taxon>Mythimna separata entomopoxvirus</taxon>
    </lineage>
</organism>
<proteinExistence type="predicted"/>
<dbReference type="OrthoDB" id="27938at10239"/>
<protein>
    <submittedName>
        <fullName evidence="1">Uncharacterized protein</fullName>
    </submittedName>
</protein>
<dbReference type="RefSeq" id="YP_008003591.1">
    <property type="nucleotide sequence ID" value="NC_021246.1"/>
</dbReference>
<gene>
    <name evidence="1" type="ORF">MYSEV_074</name>
</gene>
<keyword evidence="2" id="KW-1185">Reference proteome</keyword>
<evidence type="ECO:0000313" key="2">
    <source>
        <dbReference type="Proteomes" id="UP000792671"/>
    </source>
</evidence>